<proteinExistence type="inferred from homology"/>
<evidence type="ECO:0000256" key="1">
    <source>
        <dbReference type="ARBA" id="ARBA00004613"/>
    </source>
</evidence>
<dbReference type="EMBL" id="JAVIJP010000092">
    <property type="protein sequence ID" value="KAL3616217.1"/>
    <property type="molecule type" value="Genomic_DNA"/>
</dbReference>
<dbReference type="PANTHER" id="PTHR32411">
    <property type="entry name" value="CYSTEINE-RICH REPEAT SECRETORY PROTEIN 38-RELATED"/>
    <property type="match status" value="1"/>
</dbReference>
<comment type="similarity">
    <text evidence="5">Belongs to the cysteine-rich repeat secretory protein family.</text>
</comment>
<dbReference type="Proteomes" id="UP001632038">
    <property type="component" value="Unassembled WGS sequence"/>
</dbReference>
<dbReference type="Pfam" id="PF01657">
    <property type="entry name" value="Stress-antifung"/>
    <property type="match status" value="1"/>
</dbReference>
<evidence type="ECO:0000256" key="3">
    <source>
        <dbReference type="ARBA" id="ARBA00022729"/>
    </source>
</evidence>
<organism evidence="7 8">
    <name type="scientific">Castilleja foliolosa</name>
    <dbReference type="NCBI Taxonomy" id="1961234"/>
    <lineage>
        <taxon>Eukaryota</taxon>
        <taxon>Viridiplantae</taxon>
        <taxon>Streptophyta</taxon>
        <taxon>Embryophyta</taxon>
        <taxon>Tracheophyta</taxon>
        <taxon>Spermatophyta</taxon>
        <taxon>Magnoliopsida</taxon>
        <taxon>eudicotyledons</taxon>
        <taxon>Gunneridae</taxon>
        <taxon>Pentapetalae</taxon>
        <taxon>asterids</taxon>
        <taxon>lamiids</taxon>
        <taxon>Lamiales</taxon>
        <taxon>Orobanchaceae</taxon>
        <taxon>Pedicularideae</taxon>
        <taxon>Castillejinae</taxon>
        <taxon>Castilleja</taxon>
    </lineage>
</organism>
<accession>A0ABD3BHE5</accession>
<gene>
    <name evidence="7" type="ORF">CASFOL_039607</name>
</gene>
<comment type="subcellular location">
    <subcellularLocation>
        <location evidence="1">Secreted</location>
    </subcellularLocation>
</comment>
<dbReference type="PROSITE" id="PS51473">
    <property type="entry name" value="GNK2"/>
    <property type="match status" value="1"/>
</dbReference>
<dbReference type="Gene3D" id="3.30.430.20">
    <property type="entry name" value="Gnk2 domain, C-X8-C-X2-C motif"/>
    <property type="match status" value="1"/>
</dbReference>
<dbReference type="GO" id="GO:0005576">
    <property type="term" value="C:extracellular region"/>
    <property type="evidence" value="ECO:0007669"/>
    <property type="project" value="UniProtKB-SubCell"/>
</dbReference>
<evidence type="ECO:0000256" key="2">
    <source>
        <dbReference type="ARBA" id="ARBA00022525"/>
    </source>
</evidence>
<keyword evidence="2" id="KW-0964">Secreted</keyword>
<keyword evidence="4" id="KW-0677">Repeat</keyword>
<name>A0ABD3BHE5_9LAMI</name>
<dbReference type="InterPro" id="IPR038408">
    <property type="entry name" value="GNK2_sf"/>
</dbReference>
<keyword evidence="8" id="KW-1185">Reference proteome</keyword>
<evidence type="ECO:0000313" key="8">
    <source>
        <dbReference type="Proteomes" id="UP001632038"/>
    </source>
</evidence>
<dbReference type="AlphaFoldDB" id="A0ABD3BHE5"/>
<evidence type="ECO:0000256" key="4">
    <source>
        <dbReference type="ARBA" id="ARBA00022737"/>
    </source>
</evidence>
<dbReference type="CDD" id="cd23509">
    <property type="entry name" value="Gnk2-like"/>
    <property type="match status" value="1"/>
</dbReference>
<evidence type="ECO:0000256" key="5">
    <source>
        <dbReference type="ARBA" id="ARBA00038515"/>
    </source>
</evidence>
<dbReference type="InterPro" id="IPR002902">
    <property type="entry name" value="GNK2"/>
</dbReference>
<dbReference type="InterPro" id="IPR050581">
    <property type="entry name" value="CRR_secretory_protein"/>
</dbReference>
<comment type="caution">
    <text evidence="7">The sequence shown here is derived from an EMBL/GenBank/DDBJ whole genome shotgun (WGS) entry which is preliminary data.</text>
</comment>
<feature type="domain" description="Gnk2-homologous" evidence="6">
    <location>
        <begin position="38"/>
        <end position="138"/>
    </location>
</feature>
<evidence type="ECO:0000313" key="7">
    <source>
        <dbReference type="EMBL" id="KAL3616217.1"/>
    </source>
</evidence>
<reference evidence="8" key="1">
    <citation type="journal article" date="2024" name="IScience">
        <title>Strigolactones Initiate the Formation of Haustorium-like Structures in Castilleja.</title>
        <authorList>
            <person name="Buerger M."/>
            <person name="Peterson D."/>
            <person name="Chory J."/>
        </authorList>
    </citation>
    <scope>NUCLEOTIDE SEQUENCE [LARGE SCALE GENOMIC DNA]</scope>
</reference>
<protein>
    <recommendedName>
        <fullName evidence="6">Gnk2-homologous domain-containing protein</fullName>
    </recommendedName>
</protein>
<sequence>MINSTTRHHCHGSRKGIIWYNYCFVKYSDIDFFGIIDTLNMYSFWRPSSSAMFPDFTEAATNLTGSLIETAVASPMFYAHDQLQVMDTGYGPFTLYGVAQCTRDLSTTDDCNSCLDTPPQLNLQLAVVVLEFFMGVAT</sequence>
<evidence type="ECO:0000259" key="6">
    <source>
        <dbReference type="PROSITE" id="PS51473"/>
    </source>
</evidence>
<dbReference type="PANTHER" id="PTHR32411:SF43">
    <property type="entry name" value="CYSTEINE-RICH REPEAT SECRETORY PROTEIN 38"/>
    <property type="match status" value="1"/>
</dbReference>
<keyword evidence="3" id="KW-0732">Signal</keyword>